<sequence>MEKHSGAPEPRWRRNGRGRVHPPARPVGGRRSNPPPPPPSTLLTSSQKRQGTVAWGNGAVPKGLARSEMRIAWPLTRHREAGRERVTEPDCGTVTGGTVPF</sequence>
<dbReference type="EMBL" id="JAINUG010000043">
    <property type="protein sequence ID" value="KAJ8406578.1"/>
    <property type="molecule type" value="Genomic_DNA"/>
</dbReference>
<accession>A0AAD7SQU1</accession>
<evidence type="ECO:0000256" key="1">
    <source>
        <dbReference type="SAM" id="MobiDB-lite"/>
    </source>
</evidence>
<feature type="region of interest" description="Disordered" evidence="1">
    <location>
        <begin position="81"/>
        <end position="101"/>
    </location>
</feature>
<dbReference type="AlphaFoldDB" id="A0AAD7SQU1"/>
<dbReference type="Proteomes" id="UP001221898">
    <property type="component" value="Unassembled WGS sequence"/>
</dbReference>
<evidence type="ECO:0000313" key="2">
    <source>
        <dbReference type="EMBL" id="KAJ8406578.1"/>
    </source>
</evidence>
<feature type="compositionally biased region" description="Basic residues" evidence="1">
    <location>
        <begin position="13"/>
        <end position="22"/>
    </location>
</feature>
<feature type="compositionally biased region" description="Basic and acidic residues" evidence="1">
    <location>
        <begin position="1"/>
        <end position="12"/>
    </location>
</feature>
<gene>
    <name evidence="2" type="ORF">AAFF_G00301520</name>
</gene>
<feature type="region of interest" description="Disordered" evidence="1">
    <location>
        <begin position="1"/>
        <end position="59"/>
    </location>
</feature>
<keyword evidence="3" id="KW-1185">Reference proteome</keyword>
<organism evidence="2 3">
    <name type="scientific">Aldrovandia affinis</name>
    <dbReference type="NCBI Taxonomy" id="143900"/>
    <lineage>
        <taxon>Eukaryota</taxon>
        <taxon>Metazoa</taxon>
        <taxon>Chordata</taxon>
        <taxon>Craniata</taxon>
        <taxon>Vertebrata</taxon>
        <taxon>Euteleostomi</taxon>
        <taxon>Actinopterygii</taxon>
        <taxon>Neopterygii</taxon>
        <taxon>Teleostei</taxon>
        <taxon>Notacanthiformes</taxon>
        <taxon>Halosauridae</taxon>
        <taxon>Aldrovandia</taxon>
    </lineage>
</organism>
<evidence type="ECO:0000313" key="3">
    <source>
        <dbReference type="Proteomes" id="UP001221898"/>
    </source>
</evidence>
<proteinExistence type="predicted"/>
<comment type="caution">
    <text evidence="2">The sequence shown here is derived from an EMBL/GenBank/DDBJ whole genome shotgun (WGS) entry which is preliminary data.</text>
</comment>
<name>A0AAD7SQU1_9TELE</name>
<protein>
    <submittedName>
        <fullName evidence="2">Uncharacterized protein</fullName>
    </submittedName>
</protein>
<reference evidence="2" key="1">
    <citation type="journal article" date="2023" name="Science">
        <title>Genome structures resolve the early diversification of teleost fishes.</title>
        <authorList>
            <person name="Parey E."/>
            <person name="Louis A."/>
            <person name="Montfort J."/>
            <person name="Bouchez O."/>
            <person name="Roques C."/>
            <person name="Iampietro C."/>
            <person name="Lluch J."/>
            <person name="Castinel A."/>
            <person name="Donnadieu C."/>
            <person name="Desvignes T."/>
            <person name="Floi Bucao C."/>
            <person name="Jouanno E."/>
            <person name="Wen M."/>
            <person name="Mejri S."/>
            <person name="Dirks R."/>
            <person name="Jansen H."/>
            <person name="Henkel C."/>
            <person name="Chen W.J."/>
            <person name="Zahm M."/>
            <person name="Cabau C."/>
            <person name="Klopp C."/>
            <person name="Thompson A.W."/>
            <person name="Robinson-Rechavi M."/>
            <person name="Braasch I."/>
            <person name="Lecointre G."/>
            <person name="Bobe J."/>
            <person name="Postlethwait J.H."/>
            <person name="Berthelot C."/>
            <person name="Roest Crollius H."/>
            <person name="Guiguen Y."/>
        </authorList>
    </citation>
    <scope>NUCLEOTIDE SEQUENCE</scope>
    <source>
        <strain evidence="2">NC1722</strain>
    </source>
</reference>